<gene>
    <name evidence="2" type="ORF">NDU88_002090</name>
</gene>
<evidence type="ECO:0000256" key="1">
    <source>
        <dbReference type="SAM" id="MobiDB-lite"/>
    </source>
</evidence>
<dbReference type="AlphaFoldDB" id="A0AAV7Q7Y1"/>
<dbReference type="Proteomes" id="UP001066276">
    <property type="component" value="Chromosome 6"/>
</dbReference>
<feature type="region of interest" description="Disordered" evidence="1">
    <location>
        <begin position="65"/>
        <end position="88"/>
    </location>
</feature>
<keyword evidence="3" id="KW-1185">Reference proteome</keyword>
<protein>
    <submittedName>
        <fullName evidence="2">Uncharacterized protein</fullName>
    </submittedName>
</protein>
<reference evidence="2" key="1">
    <citation type="journal article" date="2022" name="bioRxiv">
        <title>Sequencing and chromosome-scale assembly of the giantPleurodeles waltlgenome.</title>
        <authorList>
            <person name="Brown T."/>
            <person name="Elewa A."/>
            <person name="Iarovenko S."/>
            <person name="Subramanian E."/>
            <person name="Araus A.J."/>
            <person name="Petzold A."/>
            <person name="Susuki M."/>
            <person name="Suzuki K.-i.T."/>
            <person name="Hayashi T."/>
            <person name="Toyoda A."/>
            <person name="Oliveira C."/>
            <person name="Osipova E."/>
            <person name="Leigh N.D."/>
            <person name="Simon A."/>
            <person name="Yun M.H."/>
        </authorList>
    </citation>
    <scope>NUCLEOTIDE SEQUENCE</scope>
    <source>
        <strain evidence="2">20211129_DDA</strain>
        <tissue evidence="2">Liver</tissue>
    </source>
</reference>
<evidence type="ECO:0000313" key="3">
    <source>
        <dbReference type="Proteomes" id="UP001066276"/>
    </source>
</evidence>
<evidence type="ECO:0000313" key="2">
    <source>
        <dbReference type="EMBL" id="KAJ1135652.1"/>
    </source>
</evidence>
<accession>A0AAV7Q7Y1</accession>
<sequence>MKPSWLPLGFVPLTLPQHEQRSKYSDSAQYLESPLGFEYLCCYPNLYGSFLDFKVQIRPPAKAASPGYVASLTPQHTSGSSGGEAGTEDSALLKLGHTLYEKIPSAHHTLILEEKLAVWKRWPCNGS</sequence>
<comment type="caution">
    <text evidence="2">The sequence shown here is derived from an EMBL/GenBank/DDBJ whole genome shotgun (WGS) entry which is preliminary data.</text>
</comment>
<proteinExistence type="predicted"/>
<name>A0AAV7Q7Y1_PLEWA</name>
<dbReference type="EMBL" id="JANPWB010000010">
    <property type="protein sequence ID" value="KAJ1135652.1"/>
    <property type="molecule type" value="Genomic_DNA"/>
</dbReference>
<organism evidence="2 3">
    <name type="scientific">Pleurodeles waltl</name>
    <name type="common">Iberian ribbed newt</name>
    <dbReference type="NCBI Taxonomy" id="8319"/>
    <lineage>
        <taxon>Eukaryota</taxon>
        <taxon>Metazoa</taxon>
        <taxon>Chordata</taxon>
        <taxon>Craniata</taxon>
        <taxon>Vertebrata</taxon>
        <taxon>Euteleostomi</taxon>
        <taxon>Amphibia</taxon>
        <taxon>Batrachia</taxon>
        <taxon>Caudata</taxon>
        <taxon>Salamandroidea</taxon>
        <taxon>Salamandridae</taxon>
        <taxon>Pleurodelinae</taxon>
        <taxon>Pleurodeles</taxon>
    </lineage>
</organism>